<dbReference type="GO" id="GO:0038023">
    <property type="term" value="F:signaling receptor activity"/>
    <property type="evidence" value="ECO:0007669"/>
    <property type="project" value="TreeGrafter"/>
</dbReference>
<evidence type="ECO:0000256" key="3">
    <source>
        <dbReference type="ARBA" id="ARBA00022692"/>
    </source>
</evidence>
<keyword evidence="5 8" id="KW-0472">Membrane</keyword>
<accession>A0A8J6CHS4</accession>
<evidence type="ECO:0000256" key="5">
    <source>
        <dbReference type="ARBA" id="ARBA00023136"/>
    </source>
</evidence>
<comment type="caution">
    <text evidence="9">The sequence shown here is derived from an EMBL/GenBank/DDBJ whole genome shotgun (WGS) entry which is preliminary data.</text>
</comment>
<dbReference type="OrthoDB" id="529367at2759"/>
<evidence type="ECO:0000313" key="10">
    <source>
        <dbReference type="Proteomes" id="UP000751190"/>
    </source>
</evidence>
<gene>
    <name evidence="9" type="ORF">KFE25_007105</name>
</gene>
<sequence>MATRTARRRRGAEGVTGDTAASPPTRCATEEDLADTCRSPLLAKLGTIKEAILLHGKHAEARVYVGILSGYRLHDLTFRQSLRSLFQWHNETLNVWTHLTGFVLFVCLLVYTAKLAGAARLPEPLVECAHAVERAACLRTLALSTLSGSELARISRSLAVLPASAAALPSRTLAALLGDVARTAVEQQPSARHDDRLHRALRHLAAVRLPAFHVSLPRWLGARGKPDARRPDAPAVARLSLADRMRAAVFGREGGLRGVALPQLRLLLNATALGLHRTADSLELGLNMTRDAAARGVHAAMRGEAFLHGAAADISAQLPLLKLSAIVASLPNVPELAALQREANHVLSTFSEALHLPTLEALSPPTIERWPIYFFLASAMVCLAGSAVYHLFGTANARWAGLLGTLDFIGITALIVGSFVPILFYGFYEHRFLRTLYIALICALGGVLFVLALTPLFHLQRYRELRTMLFTGLGLSGVVPITHMLVYYDFNQLSRFVLVGTLLTGGAYLCGTAFYLSRFPEVLAPGRFDFALSSHNIWHVMVVLAASLHFSFVLELWQERSVAAGPLTNATLATAMAHRA</sequence>
<feature type="transmembrane region" description="Helical" evidence="8">
    <location>
        <begin position="370"/>
        <end position="392"/>
    </location>
</feature>
<keyword evidence="3 8" id="KW-0812">Transmembrane</keyword>
<feature type="transmembrane region" description="Helical" evidence="8">
    <location>
        <begin position="469"/>
        <end position="490"/>
    </location>
</feature>
<keyword evidence="6" id="KW-0479">Metal-binding</keyword>
<evidence type="ECO:0000256" key="1">
    <source>
        <dbReference type="ARBA" id="ARBA00004141"/>
    </source>
</evidence>
<keyword evidence="6" id="KW-0862">Zinc</keyword>
<dbReference type="Pfam" id="PF03006">
    <property type="entry name" value="HlyIII"/>
    <property type="match status" value="2"/>
</dbReference>
<evidence type="ECO:0000256" key="8">
    <source>
        <dbReference type="SAM" id="Phobius"/>
    </source>
</evidence>
<dbReference type="Proteomes" id="UP000751190">
    <property type="component" value="Unassembled WGS sequence"/>
</dbReference>
<name>A0A8J6CHS4_DIALT</name>
<feature type="transmembrane region" description="Helical" evidence="8">
    <location>
        <begin position="399"/>
        <end position="424"/>
    </location>
</feature>
<keyword evidence="4 8" id="KW-1133">Transmembrane helix</keyword>
<evidence type="ECO:0000256" key="6">
    <source>
        <dbReference type="PIRSR" id="PIRSR604254-1"/>
    </source>
</evidence>
<dbReference type="GO" id="GO:0046872">
    <property type="term" value="F:metal ion binding"/>
    <property type="evidence" value="ECO:0007669"/>
    <property type="project" value="UniProtKB-KW"/>
</dbReference>
<proteinExistence type="inferred from homology"/>
<feature type="transmembrane region" description="Helical" evidence="8">
    <location>
        <begin position="537"/>
        <end position="557"/>
    </location>
</feature>
<evidence type="ECO:0000256" key="2">
    <source>
        <dbReference type="ARBA" id="ARBA00007018"/>
    </source>
</evidence>
<feature type="binding site" evidence="6">
    <location>
        <position position="539"/>
    </location>
    <ligand>
        <name>Zn(2+)</name>
        <dbReference type="ChEBI" id="CHEBI:29105"/>
    </ligand>
</feature>
<feature type="compositionally biased region" description="Basic residues" evidence="7">
    <location>
        <begin position="1"/>
        <end position="10"/>
    </location>
</feature>
<organism evidence="9 10">
    <name type="scientific">Diacronema lutheri</name>
    <name type="common">Unicellular marine alga</name>
    <name type="synonym">Monochrysis lutheri</name>
    <dbReference type="NCBI Taxonomy" id="2081491"/>
    <lineage>
        <taxon>Eukaryota</taxon>
        <taxon>Haptista</taxon>
        <taxon>Haptophyta</taxon>
        <taxon>Pavlovophyceae</taxon>
        <taxon>Pavlovales</taxon>
        <taxon>Pavlovaceae</taxon>
        <taxon>Diacronema</taxon>
    </lineage>
</organism>
<comment type="subcellular location">
    <subcellularLocation>
        <location evidence="1">Membrane</location>
        <topology evidence="1">Multi-pass membrane protein</topology>
    </subcellularLocation>
</comment>
<feature type="binding site" evidence="6">
    <location>
        <position position="535"/>
    </location>
    <ligand>
        <name>Zn(2+)</name>
        <dbReference type="ChEBI" id="CHEBI:29105"/>
    </ligand>
</feature>
<dbReference type="InterPro" id="IPR004254">
    <property type="entry name" value="AdipoR/HlyIII-related"/>
</dbReference>
<dbReference type="PANTHER" id="PTHR20855">
    <property type="entry name" value="ADIPOR/PROGESTIN RECEPTOR-RELATED"/>
    <property type="match status" value="1"/>
</dbReference>
<keyword evidence="10" id="KW-1185">Reference proteome</keyword>
<dbReference type="AlphaFoldDB" id="A0A8J6CHS4"/>
<feature type="transmembrane region" description="Helical" evidence="8">
    <location>
        <begin position="496"/>
        <end position="516"/>
    </location>
</feature>
<evidence type="ECO:0000313" key="9">
    <source>
        <dbReference type="EMBL" id="KAG8468053.1"/>
    </source>
</evidence>
<evidence type="ECO:0000256" key="7">
    <source>
        <dbReference type="SAM" id="MobiDB-lite"/>
    </source>
</evidence>
<dbReference type="PANTHER" id="PTHR20855:SF52">
    <property type="entry name" value="ADIPONECTIN RECEPTOR PROTEIN"/>
    <property type="match status" value="1"/>
</dbReference>
<comment type="similarity">
    <text evidence="2">Belongs to the ADIPOR family.</text>
</comment>
<dbReference type="GO" id="GO:0016020">
    <property type="term" value="C:membrane"/>
    <property type="evidence" value="ECO:0007669"/>
    <property type="project" value="UniProtKB-SubCell"/>
</dbReference>
<feature type="region of interest" description="Disordered" evidence="7">
    <location>
        <begin position="1"/>
        <end position="26"/>
    </location>
</feature>
<feature type="transmembrane region" description="Helical" evidence="8">
    <location>
        <begin position="436"/>
        <end position="457"/>
    </location>
</feature>
<feature type="binding site" evidence="6">
    <location>
        <position position="390"/>
    </location>
    <ligand>
        <name>Zn(2+)</name>
        <dbReference type="ChEBI" id="CHEBI:29105"/>
    </ligand>
</feature>
<dbReference type="EMBL" id="JAGTXO010000005">
    <property type="protein sequence ID" value="KAG8468053.1"/>
    <property type="molecule type" value="Genomic_DNA"/>
</dbReference>
<evidence type="ECO:0000256" key="4">
    <source>
        <dbReference type="ARBA" id="ARBA00022989"/>
    </source>
</evidence>
<reference evidence="9" key="1">
    <citation type="submission" date="2021-05" db="EMBL/GenBank/DDBJ databases">
        <title>The genome of the haptophyte Pavlova lutheri (Diacronema luteri, Pavlovales) - a model for lipid biosynthesis in eukaryotic algae.</title>
        <authorList>
            <person name="Hulatt C.J."/>
            <person name="Posewitz M.C."/>
        </authorList>
    </citation>
    <scope>NUCLEOTIDE SEQUENCE</scope>
    <source>
        <strain evidence="9">NIVA-4/92</strain>
    </source>
</reference>
<protein>
    <submittedName>
        <fullName evidence="9">Uncharacterized protein</fullName>
    </submittedName>
</protein>